<gene>
    <name evidence="6" type="ORF">HPULCUR_009615</name>
</gene>
<reference evidence="6 7" key="1">
    <citation type="submission" date="2024-04" db="EMBL/GenBank/DDBJ databases">
        <title>genome sequences of Mucor flavus KT1a and Helicostylum pulchrum KT1b strains isolation_sourced from the surface of a dry-aged beef.</title>
        <authorList>
            <person name="Toyotome T."/>
            <person name="Hosono M."/>
            <person name="Torimaru M."/>
            <person name="Fukuda K."/>
            <person name="Mikami N."/>
        </authorList>
    </citation>
    <scope>NUCLEOTIDE SEQUENCE [LARGE SCALE GENOMIC DNA]</scope>
    <source>
        <strain evidence="6 7">KT1b</strain>
    </source>
</reference>
<evidence type="ECO:0000256" key="2">
    <source>
        <dbReference type="ARBA" id="ARBA00022630"/>
    </source>
</evidence>
<keyword evidence="4" id="KW-0560">Oxidoreductase</keyword>
<keyword evidence="7" id="KW-1185">Reference proteome</keyword>
<evidence type="ECO:0000256" key="3">
    <source>
        <dbReference type="ARBA" id="ARBA00022827"/>
    </source>
</evidence>
<proteinExistence type="predicted"/>
<dbReference type="EMBL" id="BAABUJ010000032">
    <property type="protein sequence ID" value="GAA5804129.1"/>
    <property type="molecule type" value="Genomic_DNA"/>
</dbReference>
<evidence type="ECO:0000313" key="6">
    <source>
        <dbReference type="EMBL" id="GAA5804129.1"/>
    </source>
</evidence>
<organism evidence="6 7">
    <name type="scientific">Helicostylum pulchrum</name>
    <dbReference type="NCBI Taxonomy" id="562976"/>
    <lineage>
        <taxon>Eukaryota</taxon>
        <taxon>Fungi</taxon>
        <taxon>Fungi incertae sedis</taxon>
        <taxon>Mucoromycota</taxon>
        <taxon>Mucoromycotina</taxon>
        <taxon>Mucoromycetes</taxon>
        <taxon>Mucorales</taxon>
        <taxon>Mucorineae</taxon>
        <taxon>Mucoraceae</taxon>
        <taxon>Helicostylum</taxon>
    </lineage>
</organism>
<dbReference type="InterPro" id="IPR036188">
    <property type="entry name" value="FAD/NAD-bd_sf"/>
</dbReference>
<name>A0ABP9YAY5_9FUNG</name>
<evidence type="ECO:0000256" key="4">
    <source>
        <dbReference type="ARBA" id="ARBA00023002"/>
    </source>
</evidence>
<evidence type="ECO:0000313" key="7">
    <source>
        <dbReference type="Proteomes" id="UP001476247"/>
    </source>
</evidence>
<dbReference type="SUPFAM" id="SSF51905">
    <property type="entry name" value="FAD/NAD(P)-binding domain"/>
    <property type="match status" value="1"/>
</dbReference>
<dbReference type="Gene3D" id="3.30.70.2450">
    <property type="match status" value="1"/>
</dbReference>
<keyword evidence="2" id="KW-0285">Flavoprotein</keyword>
<dbReference type="InterPro" id="IPR002938">
    <property type="entry name" value="FAD-bd"/>
</dbReference>
<evidence type="ECO:0000256" key="1">
    <source>
        <dbReference type="ARBA" id="ARBA00001974"/>
    </source>
</evidence>
<feature type="domain" description="FAD-binding" evidence="5">
    <location>
        <begin position="6"/>
        <end position="372"/>
    </location>
</feature>
<dbReference type="PANTHER" id="PTHR43004:SF19">
    <property type="entry name" value="BINDING MONOOXYGENASE, PUTATIVE (JCVI)-RELATED"/>
    <property type="match status" value="1"/>
</dbReference>
<evidence type="ECO:0000259" key="5">
    <source>
        <dbReference type="Pfam" id="PF01494"/>
    </source>
</evidence>
<dbReference type="Gene3D" id="3.50.50.60">
    <property type="entry name" value="FAD/NAD(P)-binding domain"/>
    <property type="match status" value="1"/>
</dbReference>
<dbReference type="PANTHER" id="PTHR43004">
    <property type="entry name" value="TRK SYSTEM POTASSIUM UPTAKE PROTEIN"/>
    <property type="match status" value="1"/>
</dbReference>
<keyword evidence="3" id="KW-0274">FAD</keyword>
<accession>A0ABP9YAY5</accession>
<dbReference type="Pfam" id="PF01494">
    <property type="entry name" value="FAD_binding_3"/>
    <property type="match status" value="1"/>
</dbReference>
<protein>
    <recommendedName>
        <fullName evidence="5">FAD-binding domain-containing protein</fullName>
    </recommendedName>
</protein>
<comment type="cofactor">
    <cofactor evidence="1">
        <name>FAD</name>
        <dbReference type="ChEBI" id="CHEBI:57692"/>
    </cofactor>
</comment>
<comment type="caution">
    <text evidence="6">The sequence shown here is derived from an EMBL/GenBank/DDBJ whole genome shotgun (WGS) entry which is preliminary data.</text>
</comment>
<dbReference type="Proteomes" id="UP001476247">
    <property type="component" value="Unassembled WGS sequence"/>
</dbReference>
<dbReference type="PRINTS" id="PR00420">
    <property type="entry name" value="RNGMNOXGNASE"/>
</dbReference>
<dbReference type="InterPro" id="IPR050641">
    <property type="entry name" value="RIFMO-like"/>
</dbReference>
<sequence>MSVHTVDVFVSGAGPVGLFFAYQMATLGHTVYCVDPKPGPTDQSRAILITSRTMEILEEKRFASAILSEAVVLNGIKIFRNGVETDGLDAQADSCYPHATVLMQGTTEKIFNDRLNEDTDCRVDWETELSFYTQEDDYVSCNVQDVHTREVKEIRAKYIVGADGTHSKVRKGSSDWTYEGTSIMTKFYLADLTIKGEQADNLKTRMNTFMKGSYVMGLVRLNPLKESPDRENKFRLFGNTEAYLLTKEDKKELYQHGLAKKEEPPSLKYIQEWIDKMTFPMKLKVSDLDWSSFFRINERIANGFRRGRAFLVGDAAHCHSPAGGQGMNLGLQDADNLAWKMSHVLKNLVADPEELLDSYSIEREPLAKSTIATTGSATKTALTEDSFMANFRGVLISAALMIPQIRRYAFNNTMQLNVIVNNESKLIGTSDKGLISAGQYFPDTGPLRKSFFLKSGYSRTMERKSLREILVGNTKFVTLFIDTCHSGTKPHTEQMEMFWNLTRNLPIRRVIIRSAWHCHSANVFPSFVTKEEESIAEESFYTEERIDLPMSVTNRIVSVPFYGSFFAGNTKPCVVMILRPDLYIANAEIITDDNSTLEHSLKFFESVFPQGLKK</sequence>